<feature type="region of interest" description="Disordered" evidence="1">
    <location>
        <begin position="1"/>
        <end position="34"/>
    </location>
</feature>
<protein>
    <submittedName>
        <fullName evidence="2">Uncharacterized protein</fullName>
    </submittedName>
</protein>
<reference evidence="2" key="1">
    <citation type="submission" date="2007-06" db="EMBL/GenBank/DDBJ databases">
        <title>Full length cDNA sequences from Sitka Spruce (Picea sitchensis).</title>
        <authorList>
            <person name="Ralph S.G."/>
            <person name="Chun H.E."/>
            <person name="Liao N."/>
            <person name="Ali J."/>
            <person name="Reid K."/>
            <person name="Kolosova N."/>
            <person name="Cooper N."/>
            <person name="Cullis C."/>
            <person name="Jancsik S."/>
            <person name="Moore R."/>
            <person name="Mayo M."/>
            <person name="Wagner S."/>
            <person name="Holt R.A."/>
            <person name="Jones S.J.M."/>
            <person name="Marra M.A."/>
            <person name="Ritland C.E."/>
            <person name="Ritland K."/>
            <person name="Bohlmann J."/>
        </authorList>
    </citation>
    <scope>NUCLEOTIDE SEQUENCE</scope>
    <source>
        <tissue evidence="2">Green portion of the leader tissue</tissue>
    </source>
</reference>
<dbReference type="AlphaFoldDB" id="B8LN04"/>
<organism evidence="2">
    <name type="scientific">Picea sitchensis</name>
    <name type="common">Sitka spruce</name>
    <name type="synonym">Pinus sitchensis</name>
    <dbReference type="NCBI Taxonomy" id="3332"/>
    <lineage>
        <taxon>Eukaryota</taxon>
        <taxon>Viridiplantae</taxon>
        <taxon>Streptophyta</taxon>
        <taxon>Embryophyta</taxon>
        <taxon>Tracheophyta</taxon>
        <taxon>Spermatophyta</taxon>
        <taxon>Pinopsida</taxon>
        <taxon>Pinidae</taxon>
        <taxon>Conifers I</taxon>
        <taxon>Pinales</taxon>
        <taxon>Pinaceae</taxon>
        <taxon>Picea</taxon>
    </lineage>
</organism>
<dbReference type="PANTHER" id="PTHR34539">
    <property type="entry name" value="T6J4.11 PROTEIN"/>
    <property type="match status" value="1"/>
</dbReference>
<dbReference type="PANTHER" id="PTHR34539:SF19">
    <property type="entry name" value="T6J4.11 PROTEIN"/>
    <property type="match status" value="1"/>
</dbReference>
<feature type="compositionally biased region" description="Pro residues" evidence="1">
    <location>
        <begin position="1"/>
        <end position="11"/>
    </location>
</feature>
<evidence type="ECO:0000313" key="2">
    <source>
        <dbReference type="EMBL" id="ABR17034.1"/>
    </source>
</evidence>
<name>B8LN04_PICSI</name>
<evidence type="ECO:0000256" key="1">
    <source>
        <dbReference type="SAM" id="MobiDB-lite"/>
    </source>
</evidence>
<dbReference type="EMBL" id="EF677188">
    <property type="protein sequence ID" value="ABR17034.1"/>
    <property type="molecule type" value="mRNA"/>
</dbReference>
<proteinExistence type="evidence at transcript level"/>
<sequence length="229" mass="25281">MPMDVVPPPPVAVLNVSRKRHRDDEGNEDADPRFESFNVEDDDSCERSCEAWGLSEFFCHNPDADAGFTGENFEDDMISDVMKSLEQEIQCEYPSFDDRMGCFTENSGPVCSDNADENCGSALSVSDSASSVAGSAYVDDSVNCCNDINIEYLLEATDDELGIPPSPNTLQLVNSDPYDSTIANIFDNYPEAGEEQLLELCWYASAEEQDTFELFTDPFNGGLFEGPYL</sequence>
<accession>B8LN04</accession>
<dbReference type="OMA" id="CNDINIE"/>